<sequence>MGANMQVWLTREFIAFKNMKSSNKKCNNRVLQGISTAGQSSPIPSNFCICSAQNRKVAHNRRCNIRSCRCISCRAAGDPRGRRSSGTRPRHRAVGHSIRHWIHHMNRHMIRRRIRRSILLYRPCNRNHQHSRIHSSHLRRRAYNQTHRIQTAVGIAVQHNSS</sequence>
<name>C1C554_DROME</name>
<protein>
    <submittedName>
        <fullName evidence="1">MIP08189p</fullName>
    </submittedName>
</protein>
<dbReference type="AlphaFoldDB" id="C1C554"/>
<dbReference type="EMBL" id="BT081983">
    <property type="protein sequence ID" value="ACO53098.1"/>
    <property type="molecule type" value="mRNA"/>
</dbReference>
<gene>
    <name evidence="1" type="primary">CG34167-RA</name>
</gene>
<proteinExistence type="evidence at transcript level"/>
<accession>C1C554</accession>
<organism evidence="1">
    <name type="scientific">Drosophila melanogaster</name>
    <name type="common">Fruit fly</name>
    <dbReference type="NCBI Taxonomy" id="7227"/>
    <lineage>
        <taxon>Eukaryota</taxon>
        <taxon>Metazoa</taxon>
        <taxon>Ecdysozoa</taxon>
        <taxon>Arthropoda</taxon>
        <taxon>Hexapoda</taxon>
        <taxon>Insecta</taxon>
        <taxon>Pterygota</taxon>
        <taxon>Neoptera</taxon>
        <taxon>Endopterygota</taxon>
        <taxon>Diptera</taxon>
        <taxon>Brachycera</taxon>
        <taxon>Muscomorpha</taxon>
        <taxon>Ephydroidea</taxon>
        <taxon>Drosophilidae</taxon>
        <taxon>Drosophila</taxon>
        <taxon>Sophophora</taxon>
    </lineage>
</organism>
<reference evidence="1" key="1">
    <citation type="submission" date="2009-04" db="EMBL/GenBank/DDBJ databases">
        <authorList>
            <person name="Carlson J."/>
            <person name="Booth B."/>
            <person name="Frise E."/>
            <person name="Sandler J."/>
            <person name="Wan K."/>
            <person name="Yu C."/>
            <person name="Celniker S."/>
        </authorList>
    </citation>
    <scope>NUCLEOTIDE SEQUENCE</scope>
</reference>
<evidence type="ECO:0000313" key="1">
    <source>
        <dbReference type="EMBL" id="ACO53098.1"/>
    </source>
</evidence>